<keyword evidence="1" id="KW-0675">Receptor</keyword>
<gene>
    <name evidence="1" type="ORF">F511_23117</name>
</gene>
<reference evidence="1 2" key="1">
    <citation type="journal article" date="2015" name="Proc. Natl. Acad. Sci. U.S.A.">
        <title>The resurrection genome of Boea hygrometrica: A blueprint for survival of dehydration.</title>
        <authorList>
            <person name="Xiao L."/>
            <person name="Yang G."/>
            <person name="Zhang L."/>
            <person name="Yang X."/>
            <person name="Zhao S."/>
            <person name="Ji Z."/>
            <person name="Zhou Q."/>
            <person name="Hu M."/>
            <person name="Wang Y."/>
            <person name="Chen M."/>
            <person name="Xu Y."/>
            <person name="Jin H."/>
            <person name="Xiao X."/>
            <person name="Hu G."/>
            <person name="Bao F."/>
            <person name="Hu Y."/>
            <person name="Wan P."/>
            <person name="Li L."/>
            <person name="Deng X."/>
            <person name="Kuang T."/>
            <person name="Xiang C."/>
            <person name="Zhu J.K."/>
            <person name="Oliver M.J."/>
            <person name="He Y."/>
        </authorList>
    </citation>
    <scope>NUCLEOTIDE SEQUENCE [LARGE SCALE GENOMIC DNA]</scope>
    <source>
        <strain evidence="2">cv. XS01</strain>
    </source>
</reference>
<sequence>MADTDSLETAVRMWEYIIAKYREMLLRKFLETHRTNIRSGQPTTAIDIQIIALLSDAHLFALETLQTQMRIHGLKWERMCSSSLFEGESRDREGGDFWKRLPKPVVSLEWDIPPQRQFVDTLATVSDLFKIIRKRWADFFSAPSGYTLTSLSISTDSRMLFTTDDIPLGDETADDQILMPTTDIPATDFTESFAQLRASVTQLSINQLRTKDIIGDLKNKLLSKIDNLEKASTEAHTQKDQVFRDLADIRKVVKEQKDALSQHMDDKLKGIKDQQAALSHDLMEFRVQAQTLIPSPLNCLNLLIISIEVVMPKRGKVVATEVRSLLLMIVADLVLVMEEEDPVEVVGADFRVKDTIEVVDLTKDQEEALDTS</sequence>
<name>A0A2Z7ACM0_9LAMI</name>
<keyword evidence="2" id="KW-1185">Reference proteome</keyword>
<evidence type="ECO:0000313" key="2">
    <source>
        <dbReference type="Proteomes" id="UP000250235"/>
    </source>
</evidence>
<dbReference type="AlphaFoldDB" id="A0A2Z7ACM0"/>
<accession>A0A2Z7ACM0</accession>
<evidence type="ECO:0000313" key="1">
    <source>
        <dbReference type="EMBL" id="KZV19343.1"/>
    </source>
</evidence>
<organism evidence="1 2">
    <name type="scientific">Dorcoceras hygrometricum</name>
    <dbReference type="NCBI Taxonomy" id="472368"/>
    <lineage>
        <taxon>Eukaryota</taxon>
        <taxon>Viridiplantae</taxon>
        <taxon>Streptophyta</taxon>
        <taxon>Embryophyta</taxon>
        <taxon>Tracheophyta</taxon>
        <taxon>Spermatophyta</taxon>
        <taxon>Magnoliopsida</taxon>
        <taxon>eudicotyledons</taxon>
        <taxon>Gunneridae</taxon>
        <taxon>Pentapetalae</taxon>
        <taxon>asterids</taxon>
        <taxon>lamiids</taxon>
        <taxon>Lamiales</taxon>
        <taxon>Gesneriaceae</taxon>
        <taxon>Didymocarpoideae</taxon>
        <taxon>Trichosporeae</taxon>
        <taxon>Loxocarpinae</taxon>
        <taxon>Dorcoceras</taxon>
    </lineage>
</organism>
<proteinExistence type="predicted"/>
<dbReference type="Proteomes" id="UP000250235">
    <property type="component" value="Unassembled WGS sequence"/>
</dbReference>
<protein>
    <submittedName>
        <fullName evidence="1">Receptor-like protein 2</fullName>
    </submittedName>
</protein>
<dbReference type="EMBL" id="KV016704">
    <property type="protein sequence ID" value="KZV19343.1"/>
    <property type="molecule type" value="Genomic_DNA"/>
</dbReference>